<sequence length="84" mass="9167">MSQIAQSRNQYTSVLHKNINTCPINLSTDIQLTAMWSFSLNLNSAKIFRGSLLYSFGAKNQAAGCHLVCSVMKIIVPQAAGHVL</sequence>
<organism evidence="1 2">
    <name type="scientific">Desulforamulus putei DSM 12395</name>
    <dbReference type="NCBI Taxonomy" id="1121429"/>
    <lineage>
        <taxon>Bacteria</taxon>
        <taxon>Bacillati</taxon>
        <taxon>Bacillota</taxon>
        <taxon>Clostridia</taxon>
        <taxon>Eubacteriales</taxon>
        <taxon>Peptococcaceae</taxon>
        <taxon>Desulforamulus</taxon>
    </lineage>
</organism>
<evidence type="ECO:0000313" key="2">
    <source>
        <dbReference type="Proteomes" id="UP000184148"/>
    </source>
</evidence>
<keyword evidence="2" id="KW-1185">Reference proteome</keyword>
<dbReference type="STRING" id="1121429.SAMN02745133_01559"/>
<evidence type="ECO:0000313" key="1">
    <source>
        <dbReference type="EMBL" id="SHE97966.1"/>
    </source>
</evidence>
<dbReference type="EMBL" id="FQUY01000009">
    <property type="protein sequence ID" value="SHE97966.1"/>
    <property type="molecule type" value="Genomic_DNA"/>
</dbReference>
<reference evidence="2" key="1">
    <citation type="submission" date="2016-11" db="EMBL/GenBank/DDBJ databases">
        <authorList>
            <person name="Varghese N."/>
            <person name="Submissions S."/>
        </authorList>
    </citation>
    <scope>NUCLEOTIDE SEQUENCE [LARGE SCALE GENOMIC DNA]</scope>
    <source>
        <strain evidence="2">DSM 12395</strain>
    </source>
</reference>
<protein>
    <submittedName>
        <fullName evidence="1">Uncharacterized protein</fullName>
    </submittedName>
</protein>
<name>A0A1M4XX94_9FIRM</name>
<accession>A0A1M4XX94</accession>
<proteinExistence type="predicted"/>
<gene>
    <name evidence="1" type="ORF">SAMN02745133_01559</name>
</gene>
<dbReference type="AlphaFoldDB" id="A0A1M4XX94"/>
<dbReference type="Proteomes" id="UP000184148">
    <property type="component" value="Unassembled WGS sequence"/>
</dbReference>